<dbReference type="SUPFAM" id="SSF53474">
    <property type="entry name" value="alpha/beta-Hydrolases"/>
    <property type="match status" value="1"/>
</dbReference>
<keyword evidence="3" id="KW-1185">Reference proteome</keyword>
<accession>A0A0B1ZMK9</accession>
<proteinExistence type="predicted"/>
<dbReference type="InterPro" id="IPR029058">
    <property type="entry name" value="AB_hydrolase_fold"/>
</dbReference>
<comment type="caution">
    <text evidence="2">The sequence shown here is derived from an EMBL/GenBank/DDBJ whole genome shotgun (WGS) entry which is preliminary data.</text>
</comment>
<dbReference type="PANTHER" id="PTHR22946:SF0">
    <property type="entry name" value="DIENELACTONE HYDROLASE DOMAIN-CONTAINING PROTEIN"/>
    <property type="match status" value="1"/>
</dbReference>
<reference evidence="2 3" key="1">
    <citation type="submission" date="2014-10" db="EMBL/GenBank/DDBJ databases">
        <title>Genome sequence of Novosphingobium malaysiense MUSC 273(T).</title>
        <authorList>
            <person name="Lee L.-H."/>
        </authorList>
    </citation>
    <scope>NUCLEOTIDE SEQUENCE [LARGE SCALE GENOMIC DNA]</scope>
    <source>
        <strain evidence="2 3">MUSC 273</strain>
    </source>
</reference>
<dbReference type="PANTHER" id="PTHR22946">
    <property type="entry name" value="DIENELACTONE HYDROLASE DOMAIN-CONTAINING PROTEIN-RELATED"/>
    <property type="match status" value="1"/>
</dbReference>
<dbReference type="STRING" id="1348853.LK12_17715"/>
<gene>
    <name evidence="2" type="ORF">LK12_17715</name>
</gene>
<dbReference type="RefSeq" id="WP_039286738.1">
    <property type="nucleotide sequence ID" value="NZ_JTDI01000005.1"/>
</dbReference>
<organism evidence="2 3">
    <name type="scientific">Novosphingobium malaysiense</name>
    <dbReference type="NCBI Taxonomy" id="1348853"/>
    <lineage>
        <taxon>Bacteria</taxon>
        <taxon>Pseudomonadati</taxon>
        <taxon>Pseudomonadota</taxon>
        <taxon>Alphaproteobacteria</taxon>
        <taxon>Sphingomonadales</taxon>
        <taxon>Sphingomonadaceae</taxon>
        <taxon>Novosphingobium</taxon>
    </lineage>
</organism>
<dbReference type="Pfam" id="PF01738">
    <property type="entry name" value="DLH"/>
    <property type="match status" value="1"/>
</dbReference>
<feature type="domain" description="Dienelactone hydrolase" evidence="1">
    <location>
        <begin position="27"/>
        <end position="238"/>
    </location>
</feature>
<evidence type="ECO:0000313" key="2">
    <source>
        <dbReference type="EMBL" id="KHK90418.1"/>
    </source>
</evidence>
<dbReference type="InterPro" id="IPR050261">
    <property type="entry name" value="FrsA_esterase"/>
</dbReference>
<dbReference type="OrthoDB" id="9787933at2"/>
<dbReference type="EMBL" id="JTDI01000005">
    <property type="protein sequence ID" value="KHK90418.1"/>
    <property type="molecule type" value="Genomic_DNA"/>
</dbReference>
<dbReference type="GO" id="GO:0016787">
    <property type="term" value="F:hydrolase activity"/>
    <property type="evidence" value="ECO:0007669"/>
    <property type="project" value="InterPro"/>
</dbReference>
<dbReference type="InterPro" id="IPR002925">
    <property type="entry name" value="Dienelactn_hydro"/>
</dbReference>
<dbReference type="AlphaFoldDB" id="A0A0B1ZMK9"/>
<protein>
    <recommendedName>
        <fullName evidence="1">Dienelactone hydrolase domain-containing protein</fullName>
    </recommendedName>
</protein>
<dbReference type="Proteomes" id="UP000031057">
    <property type="component" value="Unassembled WGS sequence"/>
</dbReference>
<dbReference type="Gene3D" id="3.40.50.1820">
    <property type="entry name" value="alpha/beta hydrolase"/>
    <property type="match status" value="1"/>
</dbReference>
<evidence type="ECO:0000259" key="1">
    <source>
        <dbReference type="Pfam" id="PF01738"/>
    </source>
</evidence>
<evidence type="ECO:0000313" key="3">
    <source>
        <dbReference type="Proteomes" id="UP000031057"/>
    </source>
</evidence>
<name>A0A0B1ZMK9_9SPHN</name>
<sequence>MIETRDLTYDVAGTMMKSRFYYDDEATSQLPGILVFPDAAGLDDVAYDNARRLAEEGFTALACDFYGDGRYIADPDEAIPLAKRRAKDAGLMAQAGQAAITAISTQPEADAAKLAAIGYCFGGNVAVEVARSGLPIAAAAAFHGGAVAPDPERSRQITGKILVCTGSNDPMIPISMRNAFEEDMRAADVDFRLHIYGRVYHSFTNPRAAAINRPDAVRYDKCAEERSWSEMKALLAEVFP</sequence>